<keyword evidence="2" id="KW-0812">Transmembrane</keyword>
<keyword evidence="4" id="KW-1185">Reference proteome</keyword>
<dbReference type="Proteomes" id="UP000019249">
    <property type="component" value="Unassembled WGS sequence"/>
</dbReference>
<comment type="caution">
    <text evidence="3">The sequence shown here is derived from an EMBL/GenBank/DDBJ whole genome shotgun (WGS) entry which is preliminary data.</text>
</comment>
<reference evidence="3 4" key="1">
    <citation type="journal article" date="2014" name="Int. J. Syst. Evol. Microbiol.">
        <title>Listeria floridensis sp. nov., Listeria aquatica sp. nov., Listeria cornellensis sp. nov., Listeria riparia sp. nov. and Listeria grandensis sp. nov., from agricultural and natural environments.</title>
        <authorList>
            <person name="den Bakker H.C."/>
            <person name="Warchocki S."/>
            <person name="Wright E.M."/>
            <person name="Allred A.F."/>
            <person name="Ahlstrom C."/>
            <person name="Manuel C.S."/>
            <person name="Stasiewicz M.J."/>
            <person name="Burrell A."/>
            <person name="Roof S."/>
            <person name="Strawn L."/>
            <person name="Fortes E.D."/>
            <person name="Nightingale K.K."/>
            <person name="Kephart D."/>
            <person name="Wiedmann M."/>
        </authorList>
    </citation>
    <scope>NUCLEOTIDE SEQUENCE [LARGE SCALE GENOMIC DNA]</scope>
    <source>
        <strain evidence="3 4">FSL S10-1187</strain>
    </source>
</reference>
<feature type="transmembrane region" description="Helical" evidence="2">
    <location>
        <begin position="84"/>
        <end position="101"/>
    </location>
</feature>
<dbReference type="PANTHER" id="PTHR23531">
    <property type="entry name" value="QUINOLENE RESISTANCE PROTEIN NORA"/>
    <property type="match status" value="1"/>
</dbReference>
<keyword evidence="2" id="KW-1133">Transmembrane helix</keyword>
<sequence>MLPAFLCLLMAIPLGGIQTFMMVYGTEIHVDNTWIYFLGQAITILISRLFAGRLYDTKGHFVVIVPGVLAMAIGMLLLSFATGAVTLFCAALFFGLGYGMTQPAFKRLQSTEQPQKIKVRQTAHSCQVWISEWQSEVLA</sequence>
<accession>A0ABP3AUJ8</accession>
<dbReference type="EMBL" id="AODF01000039">
    <property type="protein sequence ID" value="EUJ26175.1"/>
    <property type="molecule type" value="Genomic_DNA"/>
</dbReference>
<organism evidence="3 4">
    <name type="scientific">Listeria floridensis FSL S10-1187</name>
    <dbReference type="NCBI Taxonomy" id="1265817"/>
    <lineage>
        <taxon>Bacteria</taxon>
        <taxon>Bacillati</taxon>
        <taxon>Bacillota</taxon>
        <taxon>Bacilli</taxon>
        <taxon>Bacillales</taxon>
        <taxon>Listeriaceae</taxon>
        <taxon>Listeria</taxon>
    </lineage>
</organism>
<evidence type="ECO:0000313" key="3">
    <source>
        <dbReference type="EMBL" id="EUJ26175.1"/>
    </source>
</evidence>
<dbReference type="SUPFAM" id="SSF103473">
    <property type="entry name" value="MFS general substrate transporter"/>
    <property type="match status" value="1"/>
</dbReference>
<dbReference type="Pfam" id="PF07690">
    <property type="entry name" value="MFS_1"/>
    <property type="match status" value="1"/>
</dbReference>
<feature type="transmembrane region" description="Helical" evidence="2">
    <location>
        <begin position="61"/>
        <end position="78"/>
    </location>
</feature>
<dbReference type="Gene3D" id="1.20.1250.20">
    <property type="entry name" value="MFS general substrate transporter like domains"/>
    <property type="match status" value="1"/>
</dbReference>
<protein>
    <submittedName>
        <fullName evidence="3">Major facilitator family transporter</fullName>
    </submittedName>
</protein>
<evidence type="ECO:0000313" key="4">
    <source>
        <dbReference type="Proteomes" id="UP000019249"/>
    </source>
</evidence>
<evidence type="ECO:0000256" key="2">
    <source>
        <dbReference type="SAM" id="Phobius"/>
    </source>
</evidence>
<dbReference type="InterPro" id="IPR036259">
    <property type="entry name" value="MFS_trans_sf"/>
</dbReference>
<dbReference type="InterPro" id="IPR011701">
    <property type="entry name" value="MFS"/>
</dbReference>
<keyword evidence="2" id="KW-0472">Membrane</keyword>
<dbReference type="InterPro" id="IPR052714">
    <property type="entry name" value="MFS_Exporter"/>
</dbReference>
<evidence type="ECO:0000256" key="1">
    <source>
        <dbReference type="ARBA" id="ARBA00004651"/>
    </source>
</evidence>
<name>A0ABP3AUJ8_9LIST</name>
<dbReference type="PANTHER" id="PTHR23531:SF2">
    <property type="entry name" value="PERMEASE"/>
    <property type="match status" value="1"/>
</dbReference>
<feature type="transmembrane region" description="Helical" evidence="2">
    <location>
        <begin position="35"/>
        <end position="54"/>
    </location>
</feature>
<comment type="subcellular location">
    <subcellularLocation>
        <location evidence="1">Cell membrane</location>
        <topology evidence="1">Multi-pass membrane protein</topology>
    </subcellularLocation>
</comment>
<gene>
    <name evidence="3" type="ORF">MFLO_14512</name>
</gene>
<proteinExistence type="predicted"/>